<dbReference type="PROSITE" id="PS00626">
    <property type="entry name" value="RCC1_2"/>
    <property type="match status" value="2"/>
</dbReference>
<organism evidence="3 4">
    <name type="scientific">Piptocephalis cylindrospora</name>
    <dbReference type="NCBI Taxonomy" id="1907219"/>
    <lineage>
        <taxon>Eukaryota</taxon>
        <taxon>Fungi</taxon>
        <taxon>Fungi incertae sedis</taxon>
        <taxon>Zoopagomycota</taxon>
        <taxon>Zoopagomycotina</taxon>
        <taxon>Zoopagomycetes</taxon>
        <taxon>Zoopagales</taxon>
        <taxon>Piptocephalidaceae</taxon>
        <taxon>Piptocephalis</taxon>
    </lineage>
</organism>
<dbReference type="OrthoDB" id="5592736at2759"/>
<dbReference type="EMBL" id="KZ988135">
    <property type="protein sequence ID" value="RKP13010.1"/>
    <property type="molecule type" value="Genomic_DNA"/>
</dbReference>
<feature type="repeat" description="RCC1" evidence="2">
    <location>
        <begin position="119"/>
        <end position="173"/>
    </location>
</feature>
<evidence type="ECO:0000256" key="2">
    <source>
        <dbReference type="PROSITE-ProRule" id="PRU00235"/>
    </source>
</evidence>
<dbReference type="InterPro" id="IPR009091">
    <property type="entry name" value="RCC1/BLIP-II"/>
</dbReference>
<dbReference type="SUPFAM" id="SSF50985">
    <property type="entry name" value="RCC1/BLIP-II"/>
    <property type="match status" value="1"/>
</dbReference>
<dbReference type="PRINTS" id="PR00633">
    <property type="entry name" value="RCCNDNSATION"/>
</dbReference>
<dbReference type="PANTHER" id="PTHR22872">
    <property type="entry name" value="BTK-BINDING PROTEIN-RELATED"/>
    <property type="match status" value="1"/>
</dbReference>
<keyword evidence="1" id="KW-0677">Repeat</keyword>
<feature type="repeat" description="RCC1" evidence="2">
    <location>
        <begin position="174"/>
        <end position="231"/>
    </location>
</feature>
<evidence type="ECO:0000313" key="4">
    <source>
        <dbReference type="Proteomes" id="UP000267251"/>
    </source>
</evidence>
<gene>
    <name evidence="3" type="ORF">BJ684DRAFT_16553</name>
</gene>
<proteinExistence type="predicted"/>
<evidence type="ECO:0000256" key="1">
    <source>
        <dbReference type="ARBA" id="ARBA00022737"/>
    </source>
</evidence>
<protein>
    <submittedName>
        <fullName evidence="3">Regulator of chromosome condensation 1/beta-lactamase-inhibitor protein II</fullName>
    </submittedName>
</protein>
<sequence length="288" mass="31655">MSETVYACGFNGFQQLLPEGPPVLERLSRLPGVDRILDSTWSGLEYANSDMCQHRGYSSSARTHRYIWKTDEIRMTYASGRGVHLMDGSVWEVRGERWTQIAGEVYAGHSHFLALTLDGEVYAWGDTRFGQLGLDRPIGTEAITHPEVITALQGLRMLDIACGSFHSVVLAETGDIYTFGWNKHGQLGLGDTQDPEVDLGGPQLVNFPAGGEVNVQSIACGTHHTVVLDDAHRVWATGWGKWGQCGEKRSQSTFHPLLLPSTASAGALHIRCGPWCTFVRVSDKQKGE</sequence>
<accession>A0A4P9Y5E7</accession>
<reference evidence="4" key="1">
    <citation type="journal article" date="2018" name="Nat. Microbiol.">
        <title>Leveraging single-cell genomics to expand the fungal tree of life.</title>
        <authorList>
            <person name="Ahrendt S.R."/>
            <person name="Quandt C.A."/>
            <person name="Ciobanu D."/>
            <person name="Clum A."/>
            <person name="Salamov A."/>
            <person name="Andreopoulos B."/>
            <person name="Cheng J.F."/>
            <person name="Woyke T."/>
            <person name="Pelin A."/>
            <person name="Henrissat B."/>
            <person name="Reynolds N.K."/>
            <person name="Benny G.L."/>
            <person name="Smith M.E."/>
            <person name="James T.Y."/>
            <person name="Grigoriev I.V."/>
        </authorList>
    </citation>
    <scope>NUCLEOTIDE SEQUENCE [LARGE SCALE GENOMIC DNA]</scope>
</reference>
<name>A0A4P9Y5E7_9FUNG</name>
<keyword evidence="4" id="KW-1185">Reference proteome</keyword>
<dbReference type="InterPro" id="IPR000408">
    <property type="entry name" value="Reg_chr_condens"/>
</dbReference>
<dbReference type="AlphaFoldDB" id="A0A4P9Y5E7"/>
<dbReference type="Pfam" id="PF00415">
    <property type="entry name" value="RCC1"/>
    <property type="match status" value="3"/>
</dbReference>
<dbReference type="PROSITE" id="PS50012">
    <property type="entry name" value="RCC1_3"/>
    <property type="match status" value="2"/>
</dbReference>
<dbReference type="Proteomes" id="UP000267251">
    <property type="component" value="Unassembled WGS sequence"/>
</dbReference>
<dbReference type="InterPro" id="IPR051625">
    <property type="entry name" value="Signaling_Regulatory_Domain"/>
</dbReference>
<dbReference type="Gene3D" id="2.130.10.30">
    <property type="entry name" value="Regulator of chromosome condensation 1/beta-lactamase-inhibitor protein II"/>
    <property type="match status" value="1"/>
</dbReference>
<evidence type="ECO:0000313" key="3">
    <source>
        <dbReference type="EMBL" id="RKP13010.1"/>
    </source>
</evidence>